<evidence type="ECO:0000313" key="2">
    <source>
        <dbReference type="Proteomes" id="UP001196097"/>
    </source>
</evidence>
<protein>
    <submittedName>
        <fullName evidence="1">Type II toxin-antitoxin system HicB family antitoxin</fullName>
    </submittedName>
</protein>
<accession>A0ACD5IGY9</accession>
<dbReference type="EMBL" id="CP130946">
    <property type="protein sequence ID" value="XRP73012.1"/>
    <property type="molecule type" value="Genomic_DNA"/>
</dbReference>
<organism evidence="1 2">
    <name type="scientific">Acidithiobacillus ferruginosus</name>
    <dbReference type="NCBI Taxonomy" id="3063951"/>
    <lineage>
        <taxon>Bacteria</taxon>
        <taxon>Pseudomonadati</taxon>
        <taxon>Pseudomonadota</taxon>
        <taxon>Acidithiobacillia</taxon>
        <taxon>Acidithiobacillales</taxon>
        <taxon>Acidithiobacillaceae</taxon>
        <taxon>Acidithiobacillus</taxon>
    </lineage>
</organism>
<reference evidence="1 2" key="1">
    <citation type="journal article" date="2021" name="ISME J.">
        <title>Genomic evolution of the class Acidithiobacillia: deep-branching Proteobacteria living in extreme acidic conditions.</title>
        <authorList>
            <person name="Moya-Beltran A."/>
            <person name="Beard S."/>
            <person name="Rojas-Villalobos C."/>
            <person name="Issotta F."/>
            <person name="Gallardo Y."/>
            <person name="Ulloa R."/>
            <person name="Giaveno A."/>
            <person name="Degli Esposti M."/>
            <person name="Johnson D.B."/>
            <person name="Quatrini R."/>
        </authorList>
    </citation>
    <scope>NUCLEOTIDE SEQUENCE [LARGE SCALE GENOMIC DNA]</scope>
    <source>
        <strain evidence="1 2">CF3</strain>
    </source>
</reference>
<keyword evidence="2" id="KW-1185">Reference proteome</keyword>
<sequence length="153" mass="16941">MGKHEKIQTAVLSGRSDANIAFADLLSLLDGLGFKLRVKGDHHILTKEGVAEIINLQPIGRMAKPYQVKQARGILTKYPWGLITMSKYELVIYWSNEDNAFIVEVPELPGCMADGATYQEAVANAERVIGEWVETATDLGRSIPEPRGRLLYA</sequence>
<gene>
    <name evidence="1" type="ORF">HF292_014685</name>
</gene>
<name>A0ACD5IGY9_9PROT</name>
<proteinExistence type="predicted"/>
<dbReference type="Proteomes" id="UP001196097">
    <property type="component" value="Chromosome"/>
</dbReference>
<evidence type="ECO:0000313" key="1">
    <source>
        <dbReference type="EMBL" id="XRP73012.1"/>
    </source>
</evidence>